<evidence type="ECO:0000313" key="2">
    <source>
        <dbReference type="EMBL" id="MBC9794728.1"/>
    </source>
</evidence>
<name>A0A926JNU7_9FLAO</name>
<reference evidence="2 3" key="1">
    <citation type="submission" date="2020-09" db="EMBL/GenBank/DDBJ databases">
        <title>Sinomicrobium weinanense sp. nov., a halophilic bacteria isolated from saline-alkali soil.</title>
        <authorList>
            <person name="Wu P."/>
            <person name="Ren H."/>
            <person name="Mei Y."/>
            <person name="Liang Y."/>
            <person name="Chen Z."/>
        </authorList>
    </citation>
    <scope>NUCLEOTIDE SEQUENCE [LARGE SCALE GENOMIC DNA]</scope>
    <source>
        <strain evidence="2 3">FJxs</strain>
    </source>
</reference>
<keyword evidence="1" id="KW-0472">Membrane</keyword>
<accession>A0A926JNU7</accession>
<comment type="caution">
    <text evidence="2">The sequence shown here is derived from an EMBL/GenBank/DDBJ whole genome shotgun (WGS) entry which is preliminary data.</text>
</comment>
<dbReference type="Proteomes" id="UP000653730">
    <property type="component" value="Unassembled WGS sequence"/>
</dbReference>
<feature type="transmembrane region" description="Helical" evidence="1">
    <location>
        <begin position="12"/>
        <end position="29"/>
    </location>
</feature>
<keyword evidence="1" id="KW-1133">Transmembrane helix</keyword>
<evidence type="ECO:0000313" key="3">
    <source>
        <dbReference type="Proteomes" id="UP000653730"/>
    </source>
</evidence>
<gene>
    <name evidence="2" type="ORF">IBL28_02015</name>
</gene>
<dbReference type="EMBL" id="JACVDC010000003">
    <property type="protein sequence ID" value="MBC9794728.1"/>
    <property type="molecule type" value="Genomic_DNA"/>
</dbReference>
<organism evidence="2 3">
    <name type="scientific">Sinomicrobium weinanense</name>
    <dbReference type="NCBI Taxonomy" id="2842200"/>
    <lineage>
        <taxon>Bacteria</taxon>
        <taxon>Pseudomonadati</taxon>
        <taxon>Bacteroidota</taxon>
        <taxon>Flavobacteriia</taxon>
        <taxon>Flavobacteriales</taxon>
        <taxon>Flavobacteriaceae</taxon>
        <taxon>Sinomicrobium</taxon>
    </lineage>
</organism>
<evidence type="ECO:0000256" key="1">
    <source>
        <dbReference type="SAM" id="Phobius"/>
    </source>
</evidence>
<proteinExistence type="predicted"/>
<sequence length="108" mass="12189">MNDTIKQGKTAAIVSYITIVGTLIALSMNSEPKNEFARFHIRQAFGLWVAFFALAFLVSFANSLYATFGFYIFFMILLLYGFTGALAGKKQTVPLLGKYFQQWFSFIS</sequence>
<dbReference type="RefSeq" id="WP_187963888.1">
    <property type="nucleotide sequence ID" value="NZ_JACVDC010000003.1"/>
</dbReference>
<keyword evidence="1" id="KW-0812">Transmembrane</keyword>
<evidence type="ECO:0008006" key="4">
    <source>
        <dbReference type="Google" id="ProtNLM"/>
    </source>
</evidence>
<dbReference type="AlphaFoldDB" id="A0A926JNU7"/>
<feature type="transmembrane region" description="Helical" evidence="1">
    <location>
        <begin position="68"/>
        <end position="88"/>
    </location>
</feature>
<protein>
    <recommendedName>
        <fullName evidence="4">DUF4870 domain-containing protein</fullName>
    </recommendedName>
</protein>
<keyword evidence="3" id="KW-1185">Reference proteome</keyword>
<feature type="transmembrane region" description="Helical" evidence="1">
    <location>
        <begin position="41"/>
        <end position="62"/>
    </location>
</feature>